<organism evidence="1">
    <name type="scientific">Anguilla anguilla</name>
    <name type="common">European freshwater eel</name>
    <name type="synonym">Muraena anguilla</name>
    <dbReference type="NCBI Taxonomy" id="7936"/>
    <lineage>
        <taxon>Eukaryota</taxon>
        <taxon>Metazoa</taxon>
        <taxon>Chordata</taxon>
        <taxon>Craniata</taxon>
        <taxon>Vertebrata</taxon>
        <taxon>Euteleostomi</taxon>
        <taxon>Actinopterygii</taxon>
        <taxon>Neopterygii</taxon>
        <taxon>Teleostei</taxon>
        <taxon>Anguilliformes</taxon>
        <taxon>Anguillidae</taxon>
        <taxon>Anguilla</taxon>
    </lineage>
</organism>
<accession>A0A0E9VMH0</accession>
<protein>
    <submittedName>
        <fullName evidence="1">Uncharacterized protein</fullName>
    </submittedName>
</protein>
<reference evidence="1" key="2">
    <citation type="journal article" date="2015" name="Fish Shellfish Immunol.">
        <title>Early steps in the European eel (Anguilla anguilla)-Vibrio vulnificus interaction in the gills: Role of the RtxA13 toxin.</title>
        <authorList>
            <person name="Callol A."/>
            <person name="Pajuelo D."/>
            <person name="Ebbesson L."/>
            <person name="Teles M."/>
            <person name="MacKenzie S."/>
            <person name="Amaro C."/>
        </authorList>
    </citation>
    <scope>NUCLEOTIDE SEQUENCE</scope>
</reference>
<sequence>MIWLLVSFTSQFTLFSSKRNGNFVFNVFH</sequence>
<dbReference type="EMBL" id="GBXM01029962">
    <property type="protein sequence ID" value="JAH78615.1"/>
    <property type="molecule type" value="Transcribed_RNA"/>
</dbReference>
<name>A0A0E9VMH0_ANGAN</name>
<reference evidence="1" key="1">
    <citation type="submission" date="2014-11" db="EMBL/GenBank/DDBJ databases">
        <authorList>
            <person name="Amaro Gonzalez C."/>
        </authorList>
    </citation>
    <scope>NUCLEOTIDE SEQUENCE</scope>
</reference>
<dbReference type="AlphaFoldDB" id="A0A0E9VMH0"/>
<proteinExistence type="predicted"/>
<evidence type="ECO:0000313" key="1">
    <source>
        <dbReference type="EMBL" id="JAH78615.1"/>
    </source>
</evidence>